<dbReference type="PANTHER" id="PTHR20941">
    <property type="entry name" value="FOLATE SYNTHESIS PROTEINS"/>
    <property type="match status" value="1"/>
</dbReference>
<evidence type="ECO:0000256" key="9">
    <source>
        <dbReference type="ARBA" id="ARBA00022842"/>
    </source>
</evidence>
<dbReference type="STRING" id="966.BTA35_0214700"/>
<dbReference type="RefSeq" id="WP_078320572.1">
    <property type="nucleotide sequence ID" value="NZ_FXTS01000009.1"/>
</dbReference>
<dbReference type="InterPro" id="IPR011005">
    <property type="entry name" value="Dihydropteroate_synth-like_sf"/>
</dbReference>
<evidence type="ECO:0000256" key="7">
    <source>
        <dbReference type="ARBA" id="ARBA00022679"/>
    </source>
</evidence>
<dbReference type="PANTHER" id="PTHR20941:SF1">
    <property type="entry name" value="FOLIC ACID SYNTHESIS PROTEIN FOL1"/>
    <property type="match status" value="1"/>
</dbReference>
<dbReference type="Proteomes" id="UP000190064">
    <property type="component" value="Unassembled WGS sequence"/>
</dbReference>
<evidence type="ECO:0000256" key="5">
    <source>
        <dbReference type="ARBA" id="ARBA00012458"/>
    </source>
</evidence>
<dbReference type="PROSITE" id="PS50972">
    <property type="entry name" value="PTERIN_BINDING"/>
    <property type="match status" value="1"/>
</dbReference>
<dbReference type="GO" id="GO:0004156">
    <property type="term" value="F:dihydropteroate synthase activity"/>
    <property type="evidence" value="ECO:0007669"/>
    <property type="project" value="UniProtKB-EC"/>
</dbReference>
<dbReference type="InterPro" id="IPR045031">
    <property type="entry name" value="DHP_synth-like"/>
</dbReference>
<evidence type="ECO:0000259" key="13">
    <source>
        <dbReference type="PROSITE" id="PS50972"/>
    </source>
</evidence>
<comment type="similarity">
    <text evidence="4 12">Belongs to the DHPS family.</text>
</comment>
<dbReference type="NCBIfam" id="TIGR01496">
    <property type="entry name" value="DHPS"/>
    <property type="match status" value="1"/>
</dbReference>
<evidence type="ECO:0000256" key="11">
    <source>
        <dbReference type="ARBA" id="ARBA00030193"/>
    </source>
</evidence>
<dbReference type="GO" id="GO:0046654">
    <property type="term" value="P:tetrahydrofolate biosynthetic process"/>
    <property type="evidence" value="ECO:0007669"/>
    <property type="project" value="UniProtKB-UniPathway"/>
</dbReference>
<dbReference type="InterPro" id="IPR000489">
    <property type="entry name" value="Pterin-binding_dom"/>
</dbReference>
<comment type="function">
    <text evidence="12">Catalyzes the condensation of para-aminobenzoate (pABA) with 6-hydroxymethyl-7,8-dihydropterin diphosphate (DHPt-PP) to form 7,8-dihydropteroate (H2Pte), the immediate precursor of folate derivatives.</text>
</comment>
<evidence type="ECO:0000256" key="2">
    <source>
        <dbReference type="ARBA" id="ARBA00001946"/>
    </source>
</evidence>
<dbReference type="SUPFAM" id="SSF51717">
    <property type="entry name" value="Dihydropteroate synthetase-like"/>
    <property type="match status" value="1"/>
</dbReference>
<proteinExistence type="inferred from homology"/>
<organism evidence="14 15">
    <name type="scientific">Oceanospirillum linum</name>
    <dbReference type="NCBI Taxonomy" id="966"/>
    <lineage>
        <taxon>Bacteria</taxon>
        <taxon>Pseudomonadati</taxon>
        <taxon>Pseudomonadota</taxon>
        <taxon>Gammaproteobacteria</taxon>
        <taxon>Oceanospirillales</taxon>
        <taxon>Oceanospirillaceae</taxon>
        <taxon>Oceanospirillum</taxon>
    </lineage>
</organism>
<accession>A0A1T1H8M4</accession>
<dbReference type="FunFam" id="3.20.20.20:FF:000006">
    <property type="entry name" value="Dihydropteroate synthase"/>
    <property type="match status" value="1"/>
</dbReference>
<evidence type="ECO:0000256" key="1">
    <source>
        <dbReference type="ARBA" id="ARBA00000012"/>
    </source>
</evidence>
<comment type="pathway">
    <text evidence="3 12">Cofactor biosynthesis; tetrahydrofolate biosynthesis; 7,8-dihydrofolate from 2-amino-4-hydroxy-6-hydroxymethyl-7,8-dihydropteridine diphosphate and 4-aminobenzoate: step 1/2.</text>
</comment>
<keyword evidence="9 12" id="KW-0460">Magnesium</keyword>
<comment type="caution">
    <text evidence="14">The sequence shown here is derived from an EMBL/GenBank/DDBJ whole genome shotgun (WGS) entry which is preliminary data.</text>
</comment>
<evidence type="ECO:0000256" key="6">
    <source>
        <dbReference type="ARBA" id="ARBA00016919"/>
    </source>
</evidence>
<dbReference type="GO" id="GO:0046872">
    <property type="term" value="F:metal ion binding"/>
    <property type="evidence" value="ECO:0007669"/>
    <property type="project" value="UniProtKB-KW"/>
</dbReference>
<comment type="cofactor">
    <cofactor evidence="2 12">
        <name>Mg(2+)</name>
        <dbReference type="ChEBI" id="CHEBI:18420"/>
    </cofactor>
</comment>
<dbReference type="GO" id="GO:0005829">
    <property type="term" value="C:cytosol"/>
    <property type="evidence" value="ECO:0007669"/>
    <property type="project" value="TreeGrafter"/>
</dbReference>
<dbReference type="GO" id="GO:0046656">
    <property type="term" value="P:folic acid biosynthetic process"/>
    <property type="evidence" value="ECO:0007669"/>
    <property type="project" value="UniProtKB-KW"/>
</dbReference>
<sequence length="283" mass="30318">MSNLKSRPFLFGRHTLDLTRIQVMGILNVTPDSFSDGGQYNGRDAALRHAEAMIKAGATLIDVGGESTRPGALAVSEQEELDRVIPVVEALTEELDALVSVDTSTASVIRESAKAGASLINDVRALEKEGALEAAAASGLPVCLMHMQGQPQTMQDAPSYADLLREVTDYLQKRANACLEAGIPRNRIILDPGYGFGKSVEHNCSLIKHLKDIQTLGYPLLTGTSRKSMLGAITGREIPAERIAVSVASALICAQQGAWILRVHDVEETIDALKVYQAVQGAE</sequence>
<evidence type="ECO:0000256" key="8">
    <source>
        <dbReference type="ARBA" id="ARBA00022723"/>
    </source>
</evidence>
<dbReference type="UniPathway" id="UPA00077">
    <property type="reaction ID" value="UER00156"/>
</dbReference>
<evidence type="ECO:0000256" key="4">
    <source>
        <dbReference type="ARBA" id="ARBA00009503"/>
    </source>
</evidence>
<dbReference type="PROSITE" id="PS00793">
    <property type="entry name" value="DHPS_2"/>
    <property type="match status" value="1"/>
</dbReference>
<dbReference type="Gene3D" id="3.20.20.20">
    <property type="entry name" value="Dihydropteroate synthase-like"/>
    <property type="match status" value="1"/>
</dbReference>
<evidence type="ECO:0000256" key="12">
    <source>
        <dbReference type="RuleBase" id="RU361205"/>
    </source>
</evidence>
<keyword evidence="8 12" id="KW-0479">Metal-binding</keyword>
<evidence type="ECO:0000256" key="3">
    <source>
        <dbReference type="ARBA" id="ARBA00004763"/>
    </source>
</evidence>
<keyword evidence="10 12" id="KW-0289">Folate biosynthesis</keyword>
<dbReference type="EC" id="2.5.1.15" evidence="5 12"/>
<dbReference type="AlphaFoldDB" id="A0A1T1H8M4"/>
<feature type="domain" description="Pterin-binding" evidence="13">
    <location>
        <begin position="21"/>
        <end position="274"/>
    </location>
</feature>
<gene>
    <name evidence="14" type="ORF">BTA35_0214700</name>
</gene>
<keyword evidence="7 12" id="KW-0808">Transferase</keyword>
<comment type="catalytic activity">
    <reaction evidence="1">
        <text>(7,8-dihydropterin-6-yl)methyl diphosphate + 4-aminobenzoate = 7,8-dihydropteroate + diphosphate</text>
        <dbReference type="Rhea" id="RHEA:19949"/>
        <dbReference type="ChEBI" id="CHEBI:17836"/>
        <dbReference type="ChEBI" id="CHEBI:17839"/>
        <dbReference type="ChEBI" id="CHEBI:33019"/>
        <dbReference type="ChEBI" id="CHEBI:72950"/>
        <dbReference type="EC" id="2.5.1.15"/>
    </reaction>
</comment>
<reference evidence="14" key="1">
    <citation type="submission" date="2017-02" db="EMBL/GenBank/DDBJ databases">
        <title>Draft Genome Sequence of the Salt Water Bacterium Oceanospirillum linum ATCC 11336.</title>
        <authorList>
            <person name="Trachtenberg A.M."/>
            <person name="Carney J.G."/>
            <person name="Linnane J.D."/>
            <person name="Rheaume B.A."/>
            <person name="Pitts N.L."/>
            <person name="Mykles D.L."/>
            <person name="Maclea K.S."/>
        </authorList>
    </citation>
    <scope>NUCLEOTIDE SEQUENCE [LARGE SCALE GENOMIC DNA]</scope>
    <source>
        <strain evidence="14">ATCC 11336</strain>
    </source>
</reference>
<dbReference type="Pfam" id="PF00809">
    <property type="entry name" value="Pterin_bind"/>
    <property type="match status" value="1"/>
</dbReference>
<evidence type="ECO:0000313" key="15">
    <source>
        <dbReference type="Proteomes" id="UP000190064"/>
    </source>
</evidence>
<protein>
    <recommendedName>
        <fullName evidence="6 12">Dihydropteroate synthase</fullName>
        <shortName evidence="12">DHPS</shortName>
        <ecNumber evidence="5 12">2.5.1.15</ecNumber>
    </recommendedName>
    <alternativeName>
        <fullName evidence="11 12">Dihydropteroate pyrophosphorylase</fullName>
    </alternativeName>
</protein>
<dbReference type="EMBL" id="MTSD02000008">
    <property type="protein sequence ID" value="OOV86224.1"/>
    <property type="molecule type" value="Genomic_DNA"/>
</dbReference>
<dbReference type="PROSITE" id="PS00792">
    <property type="entry name" value="DHPS_1"/>
    <property type="match status" value="1"/>
</dbReference>
<dbReference type="CDD" id="cd00739">
    <property type="entry name" value="DHPS"/>
    <property type="match status" value="1"/>
</dbReference>
<dbReference type="InterPro" id="IPR006390">
    <property type="entry name" value="DHP_synth_dom"/>
</dbReference>
<name>A0A1T1H8M4_OCELI</name>
<evidence type="ECO:0000256" key="10">
    <source>
        <dbReference type="ARBA" id="ARBA00022909"/>
    </source>
</evidence>
<keyword evidence="15" id="KW-1185">Reference proteome</keyword>
<evidence type="ECO:0000313" key="14">
    <source>
        <dbReference type="EMBL" id="OOV86224.1"/>
    </source>
</evidence>